<dbReference type="SUPFAM" id="SSF103473">
    <property type="entry name" value="MFS general substrate transporter"/>
    <property type="match status" value="1"/>
</dbReference>
<evidence type="ECO:0000259" key="7">
    <source>
        <dbReference type="PROSITE" id="PS50850"/>
    </source>
</evidence>
<dbReference type="Gene3D" id="1.20.1250.20">
    <property type="entry name" value="MFS general substrate transporter like domains"/>
    <property type="match status" value="1"/>
</dbReference>
<evidence type="ECO:0000256" key="3">
    <source>
        <dbReference type="ARBA" id="ARBA00022692"/>
    </source>
</evidence>
<evidence type="ECO:0000256" key="5">
    <source>
        <dbReference type="ARBA" id="ARBA00023136"/>
    </source>
</evidence>
<dbReference type="PROSITE" id="PS50850">
    <property type="entry name" value="MFS"/>
    <property type="match status" value="1"/>
</dbReference>
<keyword evidence="3 6" id="KW-0812">Transmembrane</keyword>
<proteinExistence type="predicted"/>
<comment type="caution">
    <text evidence="8">The sequence shown here is derived from an EMBL/GenBank/DDBJ whole genome shotgun (WGS) entry which is preliminary data.</text>
</comment>
<name>A0A7W6BXM6_9HYPH</name>
<dbReference type="InterPro" id="IPR020846">
    <property type="entry name" value="MFS_dom"/>
</dbReference>
<evidence type="ECO:0000313" key="9">
    <source>
        <dbReference type="Proteomes" id="UP000531216"/>
    </source>
</evidence>
<feature type="transmembrane region" description="Helical" evidence="6">
    <location>
        <begin position="235"/>
        <end position="254"/>
    </location>
</feature>
<dbReference type="AlphaFoldDB" id="A0A7W6BXM6"/>
<comment type="subcellular location">
    <subcellularLocation>
        <location evidence="1">Cell membrane</location>
        <topology evidence="1">Multi-pass membrane protein</topology>
    </subcellularLocation>
</comment>
<dbReference type="InterPro" id="IPR011701">
    <property type="entry name" value="MFS"/>
</dbReference>
<feature type="transmembrane region" description="Helical" evidence="6">
    <location>
        <begin position="179"/>
        <end position="198"/>
    </location>
</feature>
<evidence type="ECO:0000256" key="4">
    <source>
        <dbReference type="ARBA" id="ARBA00022989"/>
    </source>
</evidence>
<evidence type="ECO:0000256" key="1">
    <source>
        <dbReference type="ARBA" id="ARBA00004651"/>
    </source>
</evidence>
<keyword evidence="2" id="KW-1003">Cell membrane</keyword>
<dbReference type="OrthoDB" id="6057322at2"/>
<dbReference type="Pfam" id="PF07690">
    <property type="entry name" value="MFS_1"/>
    <property type="match status" value="1"/>
</dbReference>
<keyword evidence="4 6" id="KW-1133">Transmembrane helix</keyword>
<dbReference type="PANTHER" id="PTHR43124:SF3">
    <property type="entry name" value="CHLORAMPHENICOL EFFLUX PUMP RV0191"/>
    <property type="match status" value="1"/>
</dbReference>
<evidence type="ECO:0000256" key="6">
    <source>
        <dbReference type="SAM" id="Phobius"/>
    </source>
</evidence>
<dbReference type="GO" id="GO:0022857">
    <property type="term" value="F:transmembrane transporter activity"/>
    <property type="evidence" value="ECO:0007669"/>
    <property type="project" value="InterPro"/>
</dbReference>
<keyword evidence="5 6" id="KW-0472">Membrane</keyword>
<feature type="transmembrane region" description="Helical" evidence="6">
    <location>
        <begin position="331"/>
        <end position="356"/>
    </location>
</feature>
<feature type="transmembrane region" description="Helical" evidence="6">
    <location>
        <begin position="402"/>
        <end position="425"/>
    </location>
</feature>
<reference evidence="8 9" key="1">
    <citation type="submission" date="2020-08" db="EMBL/GenBank/DDBJ databases">
        <title>Genomic Encyclopedia of Type Strains, Phase IV (KMG-IV): sequencing the most valuable type-strain genomes for metagenomic binning, comparative biology and taxonomic classification.</title>
        <authorList>
            <person name="Goeker M."/>
        </authorList>
    </citation>
    <scope>NUCLEOTIDE SEQUENCE [LARGE SCALE GENOMIC DNA]</scope>
    <source>
        <strain evidence="8 9">DSM 25024</strain>
    </source>
</reference>
<feature type="transmembrane region" description="Helical" evidence="6">
    <location>
        <begin position="274"/>
        <end position="295"/>
    </location>
</feature>
<organism evidence="8 9">
    <name type="scientific">Aureimonas phyllosphaerae</name>
    <dbReference type="NCBI Taxonomy" id="1166078"/>
    <lineage>
        <taxon>Bacteria</taxon>
        <taxon>Pseudomonadati</taxon>
        <taxon>Pseudomonadota</taxon>
        <taxon>Alphaproteobacteria</taxon>
        <taxon>Hyphomicrobiales</taxon>
        <taxon>Aurantimonadaceae</taxon>
        <taxon>Aureimonas</taxon>
    </lineage>
</organism>
<feature type="transmembrane region" description="Helical" evidence="6">
    <location>
        <begin position="52"/>
        <end position="72"/>
    </location>
</feature>
<feature type="transmembrane region" description="Helical" evidence="6">
    <location>
        <begin position="307"/>
        <end position="325"/>
    </location>
</feature>
<dbReference type="InterPro" id="IPR036259">
    <property type="entry name" value="MFS_trans_sf"/>
</dbReference>
<accession>A0A7W6BXM6</accession>
<evidence type="ECO:0000313" key="8">
    <source>
        <dbReference type="EMBL" id="MBB3937974.1"/>
    </source>
</evidence>
<dbReference type="RefSeq" id="WP_090965897.1">
    <property type="nucleotide sequence ID" value="NZ_FOOA01000022.1"/>
</dbReference>
<dbReference type="PANTHER" id="PTHR43124">
    <property type="entry name" value="PURINE EFFLUX PUMP PBUE"/>
    <property type="match status" value="1"/>
</dbReference>
<dbReference type="Proteomes" id="UP000531216">
    <property type="component" value="Unassembled WGS sequence"/>
</dbReference>
<feature type="transmembrane region" description="Helical" evidence="6">
    <location>
        <begin position="108"/>
        <end position="130"/>
    </location>
</feature>
<feature type="transmembrane region" description="Helical" evidence="6">
    <location>
        <begin position="368"/>
        <end position="390"/>
    </location>
</feature>
<protein>
    <submittedName>
        <fullName evidence="8">Putative MFS family arabinose efflux permease</fullName>
    </submittedName>
</protein>
<sequence>MPDTDMPRRGSPSATRLVLTLALCQFTALMDRSLLAALVTPIKASLGLTDAQIGLLQGTGFAVLYALAIVPAGSLADRITRQRLLLLGLSVWSLGVLGYVLAPGFEWLFAASLLVGLGQAVVLPCSLSLIAERVVTPHRARANSVLTSAGVAGRAVALIGGGWLLGALGGTAGLPMTPWRAVILTSLAVNLMAFLALVTGRATDPVLVASRTTPTPTPSPTLRDALCWIAANRSAYVILLVLLSATILTIQGVAAWTPTLLHRRFALDPATASLWAGCITVLAGVAGHAVGGFAVDAAIRAMGLRGAFINSAAALALACPGVLLFTQAADIGVSLAGLVLFAFAMGMATPTGLTLLQGVTTIPAKGTVSGLMLAATILCGLGFGPLLIGLASDRGSAAGDGLASAVVTIVLPVMVVGITAALAGTRLRSGQTKSR</sequence>
<dbReference type="InterPro" id="IPR050189">
    <property type="entry name" value="MFS_Efflux_Transporters"/>
</dbReference>
<feature type="domain" description="Major facilitator superfamily (MFS) profile" evidence="7">
    <location>
        <begin position="17"/>
        <end position="429"/>
    </location>
</feature>
<keyword evidence="9" id="KW-1185">Reference proteome</keyword>
<feature type="transmembrane region" description="Helical" evidence="6">
    <location>
        <begin position="84"/>
        <end position="102"/>
    </location>
</feature>
<dbReference type="GO" id="GO:0005886">
    <property type="term" value="C:plasma membrane"/>
    <property type="evidence" value="ECO:0007669"/>
    <property type="project" value="UniProtKB-SubCell"/>
</dbReference>
<dbReference type="EMBL" id="JACIDO010000014">
    <property type="protein sequence ID" value="MBB3937974.1"/>
    <property type="molecule type" value="Genomic_DNA"/>
</dbReference>
<gene>
    <name evidence="8" type="ORF">GGR05_004144</name>
</gene>
<feature type="transmembrane region" description="Helical" evidence="6">
    <location>
        <begin position="151"/>
        <end position="173"/>
    </location>
</feature>
<evidence type="ECO:0000256" key="2">
    <source>
        <dbReference type="ARBA" id="ARBA00022475"/>
    </source>
</evidence>